<sequence>MRAILIQQGLDSALDDEEDPMAKKEKGEGSSSLGGDQRVINNKAHSTIILHLSDEVLREVSKERTASSLWAKLEEMFLKKSLVKRLYIKRRLYTFSMKDGVAMKDHVDEFNKLILDLENVNIILEDEDIALILLSSLLESYEHFADTLLYGRHTLTLKYVKNALESKDLKKKGRTSEDEGDYDEADVLVAAERHPTGEWILDSGYSFHMCPNKSFFKTFENVNGGKVLLWNNLACKVAPIGTTSLKMFDGVTRDLHHVRYVPELKRNLISLGMVDQSGCTIKAENEEIHVTDKSEIVMKGVMKNGLYILVGSSPEHGISSSVTRDKTKLWHMRLAHISERGLRELSNQGLFGNDKIYSLKFCEKCVFGKATRLKFSMGRKETNQTLDYIHSDLWGPSQVPSLGGASRDFEDFCKSKGIARHKTVTYTPQHNGLAERMNKTLIEKVRCMLLNASLSKGFWAEAVTTVAYLINRSPSSALEGTKGYKIWTLNGKPSRILISRDVTFNEDLMLQSKVETDIEAIESEEAESAGQKVEHSDIVDELNGGEPLSYKEAMCCEDKLKLKYSSIRLLLALFAYYDLELEQMDVKIAFLHGSLDEEIFMAQPEGFIERGSEDKMCLLKKSFDDGIYLLIYVDDMLIACKQKEEIEKLKVELNTEFEMKDLGAATKILGMQIIKDRDSKTLYLSQSDYVNKVLTRFNMEDSKPVTIPLAVGSIMYARPNLAHGVGVISRFMGNPGKDHWNAVKWVLRYLRGTVVTAIVFGKIDGASPEVAGFVDSDYAADKDRRRSITGFVFTMCGGAINWKSSLQLVVALSTTEAEYIALTETVKEAIWLRGMHFIRDKIGKGVVNVVKVPSEVNPADMLTKPLPSVRFRNLLKLIGSVSL</sequence>
<evidence type="ECO:0000313" key="2">
    <source>
        <dbReference type="Proteomes" id="UP000829398"/>
    </source>
</evidence>
<organism evidence="1 2">
    <name type="scientific">Citrus sinensis</name>
    <name type="common">Sweet orange</name>
    <name type="synonym">Citrus aurantium var. sinensis</name>
    <dbReference type="NCBI Taxonomy" id="2711"/>
    <lineage>
        <taxon>Eukaryota</taxon>
        <taxon>Viridiplantae</taxon>
        <taxon>Streptophyta</taxon>
        <taxon>Embryophyta</taxon>
        <taxon>Tracheophyta</taxon>
        <taxon>Spermatophyta</taxon>
        <taxon>Magnoliopsida</taxon>
        <taxon>eudicotyledons</taxon>
        <taxon>Gunneridae</taxon>
        <taxon>Pentapetalae</taxon>
        <taxon>rosids</taxon>
        <taxon>malvids</taxon>
        <taxon>Sapindales</taxon>
        <taxon>Rutaceae</taxon>
        <taxon>Aurantioideae</taxon>
        <taxon>Citrus</taxon>
    </lineage>
</organism>
<proteinExistence type="predicted"/>
<evidence type="ECO:0000313" key="1">
    <source>
        <dbReference type="EMBL" id="KAH9735434.1"/>
    </source>
</evidence>
<reference evidence="2" key="1">
    <citation type="journal article" date="2023" name="Hortic. Res.">
        <title>A chromosome-level phased genome enabling allele-level studies in sweet orange: a case study on citrus Huanglongbing tolerance.</title>
        <authorList>
            <person name="Wu B."/>
            <person name="Yu Q."/>
            <person name="Deng Z."/>
            <person name="Duan Y."/>
            <person name="Luo F."/>
            <person name="Gmitter F. Jr."/>
        </authorList>
    </citation>
    <scope>NUCLEOTIDE SEQUENCE [LARGE SCALE GENOMIC DNA]</scope>
    <source>
        <strain evidence="2">cv. Valencia</strain>
    </source>
</reference>
<comment type="caution">
    <text evidence="1">The sequence shown here is derived from an EMBL/GenBank/DDBJ whole genome shotgun (WGS) entry which is preliminary data.</text>
</comment>
<accession>A0ACB8JS23</accession>
<protein>
    <submittedName>
        <fullName evidence="1">Integrase catalytic domain-containing protein</fullName>
    </submittedName>
</protein>
<gene>
    <name evidence="1" type="ORF">KPL71_017735</name>
</gene>
<dbReference type="EMBL" id="CM039175">
    <property type="protein sequence ID" value="KAH9735434.1"/>
    <property type="molecule type" value="Genomic_DNA"/>
</dbReference>
<name>A0ACB8JS23_CITSI</name>
<keyword evidence="2" id="KW-1185">Reference proteome</keyword>
<dbReference type="Proteomes" id="UP000829398">
    <property type="component" value="Chromosome 6"/>
</dbReference>